<dbReference type="InterPro" id="IPR001888">
    <property type="entry name" value="Transposase_1"/>
</dbReference>
<dbReference type="AlphaFoldDB" id="A0A087U9G3"/>
<keyword evidence="1" id="KW-0808">Transferase</keyword>
<dbReference type="GO" id="GO:0008168">
    <property type="term" value="F:methyltransferase activity"/>
    <property type="evidence" value="ECO:0007669"/>
    <property type="project" value="UniProtKB-KW"/>
</dbReference>
<dbReference type="PANTHER" id="PTHR46060">
    <property type="entry name" value="MARINER MOS1 TRANSPOSASE-LIKE PROTEIN"/>
    <property type="match status" value="1"/>
</dbReference>
<dbReference type="PANTHER" id="PTHR46060:SF1">
    <property type="entry name" value="MARINER MOS1 TRANSPOSASE-LIKE PROTEIN"/>
    <property type="match status" value="1"/>
</dbReference>
<dbReference type="OMA" id="ALMYKEP"/>
<dbReference type="OrthoDB" id="6433921at2759"/>
<evidence type="ECO:0000313" key="2">
    <source>
        <dbReference type="Proteomes" id="UP000054359"/>
    </source>
</evidence>
<proteinExistence type="predicted"/>
<dbReference type="EMBL" id="KK118850">
    <property type="protein sequence ID" value="KFM74002.1"/>
    <property type="molecule type" value="Genomic_DNA"/>
</dbReference>
<name>A0A087U9G3_STEMI</name>
<keyword evidence="1" id="KW-0489">Methyltransferase</keyword>
<accession>A0A087U9G3</accession>
<keyword evidence="2" id="KW-1185">Reference proteome</keyword>
<dbReference type="Gene3D" id="3.30.420.10">
    <property type="entry name" value="Ribonuclease H-like superfamily/Ribonuclease H"/>
    <property type="match status" value="1"/>
</dbReference>
<feature type="non-terminal residue" evidence="1">
    <location>
        <position position="125"/>
    </location>
</feature>
<dbReference type="STRING" id="407821.A0A087U9G3"/>
<protein>
    <submittedName>
        <fullName evidence="1">Histone-lysine N-methyltransferase SETMAR</fullName>
    </submittedName>
</protein>
<gene>
    <name evidence="1" type="ORF">X975_11620</name>
</gene>
<sequence>MLCIWWTNRQVVHYELLPVGQTITAGLYSQQLERVHQALMYKEPALVNRKGVLLLHDNARLYVTPEARNTTKRLGWETLPHPPYFPDLAPTDYHLFHSMDNHLRGKSINNQPHLEKTLTDCVQDS</sequence>
<dbReference type="Proteomes" id="UP000054359">
    <property type="component" value="Unassembled WGS sequence"/>
</dbReference>
<reference evidence="1 2" key="1">
    <citation type="submission" date="2013-11" db="EMBL/GenBank/DDBJ databases">
        <title>Genome sequencing of Stegodyphus mimosarum.</title>
        <authorList>
            <person name="Bechsgaard J."/>
        </authorList>
    </citation>
    <scope>NUCLEOTIDE SEQUENCE [LARGE SCALE GENOMIC DNA]</scope>
</reference>
<dbReference type="GO" id="GO:0003676">
    <property type="term" value="F:nucleic acid binding"/>
    <property type="evidence" value="ECO:0007669"/>
    <property type="project" value="InterPro"/>
</dbReference>
<dbReference type="InterPro" id="IPR036397">
    <property type="entry name" value="RNaseH_sf"/>
</dbReference>
<dbReference type="GO" id="GO:0032259">
    <property type="term" value="P:methylation"/>
    <property type="evidence" value="ECO:0007669"/>
    <property type="project" value="UniProtKB-KW"/>
</dbReference>
<organism evidence="1 2">
    <name type="scientific">Stegodyphus mimosarum</name>
    <name type="common">African social velvet spider</name>
    <dbReference type="NCBI Taxonomy" id="407821"/>
    <lineage>
        <taxon>Eukaryota</taxon>
        <taxon>Metazoa</taxon>
        <taxon>Ecdysozoa</taxon>
        <taxon>Arthropoda</taxon>
        <taxon>Chelicerata</taxon>
        <taxon>Arachnida</taxon>
        <taxon>Araneae</taxon>
        <taxon>Araneomorphae</taxon>
        <taxon>Entelegynae</taxon>
        <taxon>Eresoidea</taxon>
        <taxon>Eresidae</taxon>
        <taxon>Stegodyphus</taxon>
    </lineage>
</organism>
<dbReference type="Pfam" id="PF01359">
    <property type="entry name" value="Transposase_1"/>
    <property type="match status" value="1"/>
</dbReference>
<evidence type="ECO:0000313" key="1">
    <source>
        <dbReference type="EMBL" id="KFM74002.1"/>
    </source>
</evidence>
<dbReference type="InterPro" id="IPR052709">
    <property type="entry name" value="Transposase-MT_Hybrid"/>
</dbReference>